<dbReference type="PROSITE" id="PS51402">
    <property type="entry name" value="CATALASE_3"/>
    <property type="match status" value="1"/>
</dbReference>
<comment type="similarity">
    <text evidence="1 7">Belongs to the catalase family.</text>
</comment>
<dbReference type="PANTHER" id="PTHR11465">
    <property type="entry name" value="CATALASE"/>
    <property type="match status" value="1"/>
</dbReference>
<gene>
    <name evidence="10" type="ORF">ACFO5W_12740</name>
</gene>
<dbReference type="PANTHER" id="PTHR11465:SF9">
    <property type="entry name" value="CATALASE"/>
    <property type="match status" value="1"/>
</dbReference>
<dbReference type="CDD" id="cd08153">
    <property type="entry name" value="srpA_like"/>
    <property type="match status" value="1"/>
</dbReference>
<proteinExistence type="inferred from homology"/>
<evidence type="ECO:0000256" key="4">
    <source>
        <dbReference type="ARBA" id="ARBA00022723"/>
    </source>
</evidence>
<comment type="function">
    <text evidence="7">Has an organic peroxide-dependent peroxidase activity.</text>
</comment>
<dbReference type="InterPro" id="IPR011614">
    <property type="entry name" value="Catalase_core"/>
</dbReference>
<keyword evidence="8" id="KW-1133">Transmembrane helix</keyword>
<keyword evidence="6 7" id="KW-0408">Iron</keyword>
<dbReference type="Pfam" id="PF00199">
    <property type="entry name" value="Catalase"/>
    <property type="match status" value="1"/>
</dbReference>
<keyword evidence="8" id="KW-0812">Transmembrane</keyword>
<dbReference type="Gene3D" id="1.20.1280.120">
    <property type="match status" value="1"/>
</dbReference>
<reference evidence="11" key="1">
    <citation type="journal article" date="2019" name="Int. J. Syst. Evol. Microbiol.">
        <title>The Global Catalogue of Microorganisms (GCM) 10K type strain sequencing project: providing services to taxonomists for standard genome sequencing and annotation.</title>
        <authorList>
            <consortium name="The Broad Institute Genomics Platform"/>
            <consortium name="The Broad Institute Genome Sequencing Center for Infectious Disease"/>
            <person name="Wu L."/>
            <person name="Ma J."/>
        </authorList>
    </citation>
    <scope>NUCLEOTIDE SEQUENCE [LARGE SCALE GENOMIC DNA]</scope>
    <source>
        <strain evidence="11">CCM 4481</strain>
    </source>
</reference>
<dbReference type="InterPro" id="IPR020835">
    <property type="entry name" value="Catalase_sf"/>
</dbReference>
<evidence type="ECO:0000259" key="9">
    <source>
        <dbReference type="SMART" id="SM01060"/>
    </source>
</evidence>
<dbReference type="InterPro" id="IPR018028">
    <property type="entry name" value="Catalase"/>
</dbReference>
<evidence type="ECO:0000313" key="10">
    <source>
        <dbReference type="EMBL" id="MFC4527504.1"/>
    </source>
</evidence>
<dbReference type="InterPro" id="IPR024168">
    <property type="entry name" value="Catalase_SrpA-type_pred"/>
</dbReference>
<evidence type="ECO:0000256" key="2">
    <source>
        <dbReference type="ARBA" id="ARBA00022559"/>
    </source>
</evidence>
<evidence type="ECO:0000313" key="11">
    <source>
        <dbReference type="Proteomes" id="UP001595961"/>
    </source>
</evidence>
<organism evidence="10 11">
    <name type="scientific">Dyella halodurans</name>
    <dbReference type="NCBI Taxonomy" id="1920171"/>
    <lineage>
        <taxon>Bacteria</taxon>
        <taxon>Pseudomonadati</taxon>
        <taxon>Pseudomonadota</taxon>
        <taxon>Gammaproteobacteria</taxon>
        <taxon>Lysobacterales</taxon>
        <taxon>Rhodanobacteraceae</taxon>
        <taxon>Dyella</taxon>
    </lineage>
</organism>
<comment type="cofactor">
    <cofactor evidence="7">
        <name>heme</name>
        <dbReference type="ChEBI" id="CHEBI:30413"/>
    </cofactor>
</comment>
<keyword evidence="5 7" id="KW-0560">Oxidoreductase</keyword>
<keyword evidence="2 7" id="KW-0575">Peroxidase</keyword>
<evidence type="ECO:0000256" key="7">
    <source>
        <dbReference type="PIRNR" id="PIRNR000296"/>
    </source>
</evidence>
<keyword evidence="11" id="KW-1185">Reference proteome</keyword>
<dbReference type="PIRSF" id="PIRSF000296">
    <property type="entry name" value="SrpA"/>
    <property type="match status" value="1"/>
</dbReference>
<dbReference type="GO" id="GO:0004601">
    <property type="term" value="F:peroxidase activity"/>
    <property type="evidence" value="ECO:0007669"/>
    <property type="project" value="UniProtKB-KW"/>
</dbReference>
<keyword evidence="8" id="KW-0472">Membrane</keyword>
<dbReference type="Gene3D" id="2.40.180.10">
    <property type="entry name" value="Catalase core domain"/>
    <property type="match status" value="1"/>
</dbReference>
<evidence type="ECO:0000256" key="3">
    <source>
        <dbReference type="ARBA" id="ARBA00022617"/>
    </source>
</evidence>
<evidence type="ECO:0000256" key="6">
    <source>
        <dbReference type="ARBA" id="ARBA00023004"/>
    </source>
</evidence>
<evidence type="ECO:0000256" key="5">
    <source>
        <dbReference type="ARBA" id="ARBA00023002"/>
    </source>
</evidence>
<dbReference type="EMBL" id="JBHSGA010000017">
    <property type="protein sequence ID" value="MFC4527504.1"/>
    <property type="molecule type" value="Genomic_DNA"/>
</dbReference>
<name>A0ABV9C3A0_9GAMM</name>
<evidence type="ECO:0000256" key="8">
    <source>
        <dbReference type="SAM" id="Phobius"/>
    </source>
</evidence>
<feature type="transmembrane region" description="Helical" evidence="8">
    <location>
        <begin position="14"/>
        <end position="38"/>
    </location>
</feature>
<comment type="caution">
    <text evidence="10">The sequence shown here is derived from an EMBL/GenBank/DDBJ whole genome shotgun (WGS) entry which is preliminary data.</text>
</comment>
<dbReference type="RefSeq" id="WP_266150183.1">
    <property type="nucleotide sequence ID" value="NZ_CP064028.1"/>
</dbReference>
<sequence>MPDSSDTSPPPHPFLRWTVIAIAVTVLALAFAYVAGWLTPQRLTPQRMVSDLQTNSGLYPGFRRNHAKGVCVAGYFEGNGAASAYSTASVFEKARTPVIGRFSIPGGNPYAPDGGTPVRALGLRFNLPNGQQWRTAMINTPVFIVSTPAAFNQLTVATRPDPATGKPDPARAGAFFASHPETAAFLGWAKTNKPSASFATDRYDALNAFYFVDTHGQQHAVRWRFEPEAKDEAGAGPKADDNDYLSQDLRQRLATTPQRWHLLVTLAAPGDPTNDATKMWPADRTTIDAGTLVIESEQAQDNAPCRDINFDPTILPAGIVISDDPLLPARSAAYADSYLRRTREEARLPGVAHADTPKPETK</sequence>
<dbReference type="Proteomes" id="UP001595961">
    <property type="component" value="Unassembled WGS sequence"/>
</dbReference>
<dbReference type="SUPFAM" id="SSF56634">
    <property type="entry name" value="Heme-dependent catalase-like"/>
    <property type="match status" value="1"/>
</dbReference>
<protein>
    <recommendedName>
        <fullName evidence="7">Catalase-related peroxidase</fullName>
        <ecNumber evidence="7">1.11.1.-</ecNumber>
    </recommendedName>
</protein>
<dbReference type="EC" id="1.11.1.-" evidence="7"/>
<keyword evidence="4 7" id="KW-0479">Metal-binding</keyword>
<dbReference type="SMART" id="SM01060">
    <property type="entry name" value="Catalase"/>
    <property type="match status" value="1"/>
</dbReference>
<evidence type="ECO:0000256" key="1">
    <source>
        <dbReference type="ARBA" id="ARBA00005329"/>
    </source>
</evidence>
<feature type="domain" description="Catalase core" evidence="9">
    <location>
        <begin position="32"/>
        <end position="362"/>
    </location>
</feature>
<keyword evidence="3 7" id="KW-0349">Heme</keyword>
<accession>A0ABV9C3A0</accession>
<dbReference type="PRINTS" id="PR00067">
    <property type="entry name" value="CATALASE"/>
</dbReference>